<dbReference type="GO" id="GO:0004190">
    <property type="term" value="F:aspartic-type endopeptidase activity"/>
    <property type="evidence" value="ECO:0007669"/>
    <property type="project" value="UniProtKB-EC"/>
</dbReference>
<dbReference type="EC" id="3.4.23.43" evidence="3"/>
<feature type="transmembrane region" description="Helical" evidence="1">
    <location>
        <begin position="148"/>
        <end position="171"/>
    </location>
</feature>
<organism evidence="3 4">
    <name type="scientific">Albidovulum marisflavi</name>
    <dbReference type="NCBI Taxonomy" id="2984159"/>
    <lineage>
        <taxon>Bacteria</taxon>
        <taxon>Pseudomonadati</taxon>
        <taxon>Pseudomonadota</taxon>
        <taxon>Alphaproteobacteria</taxon>
        <taxon>Rhodobacterales</taxon>
        <taxon>Paracoccaceae</taxon>
        <taxon>Albidovulum</taxon>
    </lineage>
</organism>
<comment type="caution">
    <text evidence="3">The sequence shown here is derived from an EMBL/GenBank/DDBJ whole genome shotgun (WGS) entry which is preliminary data.</text>
</comment>
<protein>
    <submittedName>
        <fullName evidence="3">Prepilin peptidase</fullName>
        <ecNumber evidence="3">3.4.23.43</ecNumber>
    </submittedName>
</protein>
<sequence length="175" mass="19138">MLDLNANQVHLVFFVLMLPIAIWVMLSDLRSMRIPNLAVLATVVVFAVAGFIVLPTEVWLWRWVNLVVVLAIGVVLHVVARVGEGDVKFAAAAAPFFAQGHVSIVIFLLAACLLAAFVAHRLVRRVSAIRSLAPDWASWTRKEFPMGVALAATLMAYLASLAFPSLTLALMSMRM</sequence>
<name>A0ABT2ZAE7_9RHOB</name>
<dbReference type="Gene3D" id="1.20.120.1220">
    <property type="match status" value="1"/>
</dbReference>
<dbReference type="Proteomes" id="UP001652542">
    <property type="component" value="Unassembled WGS sequence"/>
</dbReference>
<reference evidence="3 4" key="1">
    <citation type="submission" date="2022-10" db="EMBL/GenBank/DDBJ databases">
        <title>Defluviimonas sp. nov., isolated from ocean surface water.</title>
        <authorList>
            <person name="He W."/>
            <person name="Wang L."/>
            <person name="Zhang D.-F."/>
        </authorList>
    </citation>
    <scope>NUCLEOTIDE SEQUENCE [LARGE SCALE GENOMIC DNA]</scope>
    <source>
        <strain evidence="3 4">WL0002</strain>
    </source>
</reference>
<accession>A0ABT2ZAE7</accession>
<evidence type="ECO:0000259" key="2">
    <source>
        <dbReference type="Pfam" id="PF01478"/>
    </source>
</evidence>
<feature type="transmembrane region" description="Helical" evidence="1">
    <location>
        <begin position="6"/>
        <end position="25"/>
    </location>
</feature>
<gene>
    <name evidence="3" type="ORF">OEW28_05370</name>
</gene>
<dbReference type="InterPro" id="IPR000045">
    <property type="entry name" value="Prepilin_IV_endopep_pep"/>
</dbReference>
<dbReference type="Pfam" id="PF01478">
    <property type="entry name" value="Peptidase_A24"/>
    <property type="match status" value="1"/>
</dbReference>
<keyword evidence="4" id="KW-1185">Reference proteome</keyword>
<keyword evidence="1" id="KW-0812">Transmembrane</keyword>
<feature type="transmembrane region" description="Helical" evidence="1">
    <location>
        <begin position="37"/>
        <end position="54"/>
    </location>
</feature>
<feature type="domain" description="Prepilin type IV endopeptidase peptidase" evidence="2">
    <location>
        <begin position="16"/>
        <end position="119"/>
    </location>
</feature>
<evidence type="ECO:0000313" key="3">
    <source>
        <dbReference type="EMBL" id="MCV2868052.1"/>
    </source>
</evidence>
<keyword evidence="1" id="KW-0472">Membrane</keyword>
<feature type="transmembrane region" description="Helical" evidence="1">
    <location>
        <begin position="92"/>
        <end position="118"/>
    </location>
</feature>
<feature type="transmembrane region" description="Helical" evidence="1">
    <location>
        <begin position="60"/>
        <end position="80"/>
    </location>
</feature>
<keyword evidence="1" id="KW-1133">Transmembrane helix</keyword>
<dbReference type="RefSeq" id="WP_263733675.1">
    <property type="nucleotide sequence ID" value="NZ_JAOWKY010000001.1"/>
</dbReference>
<evidence type="ECO:0000256" key="1">
    <source>
        <dbReference type="SAM" id="Phobius"/>
    </source>
</evidence>
<proteinExistence type="predicted"/>
<dbReference type="EMBL" id="JAOWKY010000001">
    <property type="protein sequence ID" value="MCV2868052.1"/>
    <property type="molecule type" value="Genomic_DNA"/>
</dbReference>
<evidence type="ECO:0000313" key="4">
    <source>
        <dbReference type="Proteomes" id="UP001652542"/>
    </source>
</evidence>
<keyword evidence="3" id="KW-0378">Hydrolase</keyword>